<dbReference type="SMART" id="SM01006">
    <property type="entry name" value="AlcB"/>
    <property type="match status" value="1"/>
</dbReference>
<evidence type="ECO:0000313" key="8">
    <source>
        <dbReference type="EMBL" id="GAA4624278.1"/>
    </source>
</evidence>
<evidence type="ECO:0000256" key="2">
    <source>
        <dbReference type="ARBA" id="ARBA00005102"/>
    </source>
</evidence>
<dbReference type="PANTHER" id="PTHR34384:SF6">
    <property type="entry name" value="STAPHYLOFERRIN B SYNTHASE"/>
    <property type="match status" value="1"/>
</dbReference>
<evidence type="ECO:0000313" key="9">
    <source>
        <dbReference type="Proteomes" id="UP001501442"/>
    </source>
</evidence>
<evidence type="ECO:0000256" key="1">
    <source>
        <dbReference type="ARBA" id="ARBA00003818"/>
    </source>
</evidence>
<dbReference type="Pfam" id="PF06276">
    <property type="entry name" value="FhuF"/>
    <property type="match status" value="1"/>
</dbReference>
<dbReference type="InterPro" id="IPR007310">
    <property type="entry name" value="Aerobactin_biosyn_IucA/IucC_N"/>
</dbReference>
<dbReference type="EMBL" id="BAABHK010000003">
    <property type="protein sequence ID" value="GAA4624278.1"/>
    <property type="molecule type" value="Genomic_DNA"/>
</dbReference>
<dbReference type="PANTHER" id="PTHR34384">
    <property type="entry name" value="L-2,3-DIAMINOPROPANOATE--CITRATE LIGASE"/>
    <property type="match status" value="1"/>
</dbReference>
<comment type="similarity">
    <text evidence="3">Belongs to the IucA/IucC family.</text>
</comment>
<dbReference type="Pfam" id="PF13523">
    <property type="entry name" value="Acetyltransf_8"/>
    <property type="match status" value="1"/>
</dbReference>
<organism evidence="8 9">
    <name type="scientific">Actinoallomurus vinaceus</name>
    <dbReference type="NCBI Taxonomy" id="1080074"/>
    <lineage>
        <taxon>Bacteria</taxon>
        <taxon>Bacillati</taxon>
        <taxon>Actinomycetota</taxon>
        <taxon>Actinomycetes</taxon>
        <taxon>Streptosporangiales</taxon>
        <taxon>Thermomonosporaceae</taxon>
        <taxon>Actinoallomurus</taxon>
    </lineage>
</organism>
<sequence length="820" mass="90954">MIVFSRTDDRLGEFALRPVDPVADAGLLHAWVTHPRSVFWLMGDASPSDVVAEFEAIAARPGHDAYLGLHEGRPAFLVERYDPRHELGEVYDARPGDVGMHFLVAPIAPADTPIHGFTRAVIVTVMDLLFAAPGTQRVIVEPDVRNTAVQALNTAVGFEVVGTVELPDKQALLSVCTRERYEATRGRRSYEATRSREPFETARSGESRTTRNREPHEATRGPEPYEMTRDPGVVAHLSPERWAQANRLLVRKALAEFAHERLLAPERLPDGRYAVRGDDGTVEYRFAARVRALDHWDIDADSITRWRSGAELPLDALDLILELRHTLGLTEEVLPVYLEEISSTLASSAYKLALPPVRAADLARADFQAVETGMTEGHPCFVANNGRLGFDAEEYHRYAPEAARPVRLLWLAARRDRSTFTSGAGLDHDALMRAELGAAALDRFSATMAGLGLDLADFHLIPVHPWQWRNRLSVTFAGEVARRRLVLLGPGDDEYLAQQSIRTFFNVGAPSKHYVKTALSVLNMGFLRGLSAEYMAATPAINDWVADLVAGDEVLKRTGLTVLRERAAVGYHHEQYAAASAKGSPYLKMLAALWRESPVPLLGPGERLATMASLLHVDRFGDSFAGALINGSGLDPVAWLRRYLDAYLTPILHCFYAYDLVFMPHGENVILVLDERGVPQRAVFKDIAEEIGVMSADRPLPPGVERVRADVPEDMKVLSIFTDVFDCFFRFLGAVLDADGTLDEDTFWSTVAACVMDYQDSVPHLADRFATYDLFAERFALSCLNRLQLRNNRQMIDLTDPAGALQLVGTLENPIARFAR</sequence>
<dbReference type="Gene3D" id="6.10.250.3370">
    <property type="match status" value="1"/>
</dbReference>
<comment type="caution">
    <text evidence="8">The sequence shown here is derived from an EMBL/GenBank/DDBJ whole genome shotgun (WGS) entry which is preliminary data.</text>
</comment>
<evidence type="ECO:0000256" key="3">
    <source>
        <dbReference type="ARBA" id="ARBA00007832"/>
    </source>
</evidence>
<dbReference type="InterPro" id="IPR037455">
    <property type="entry name" value="LucA/IucC-like"/>
</dbReference>
<comment type="pathway">
    <text evidence="2">Siderophore biosynthesis; mycobactin biosynthesis.</text>
</comment>
<dbReference type="InterPro" id="IPR019432">
    <property type="entry name" value="Acyltransferase_MbtK/IucB-like"/>
</dbReference>
<dbReference type="Gene3D" id="3.40.630.30">
    <property type="match status" value="1"/>
</dbReference>
<dbReference type="InterPro" id="IPR016181">
    <property type="entry name" value="Acyl_CoA_acyltransferase"/>
</dbReference>
<evidence type="ECO:0000256" key="5">
    <source>
        <dbReference type="ARBA" id="ARBA00031122"/>
    </source>
</evidence>
<dbReference type="SUPFAM" id="SSF55729">
    <property type="entry name" value="Acyl-CoA N-acyltransferases (Nat)"/>
    <property type="match status" value="1"/>
</dbReference>
<proteinExistence type="inferred from homology"/>
<evidence type="ECO:0000256" key="6">
    <source>
        <dbReference type="SAM" id="MobiDB-lite"/>
    </source>
</evidence>
<dbReference type="RefSeq" id="WP_345430773.1">
    <property type="nucleotide sequence ID" value="NZ_BAABHK010000003.1"/>
</dbReference>
<feature type="domain" description="Acyltransferase MbtK/IucB-like conserved" evidence="7">
    <location>
        <begin position="17"/>
        <end position="64"/>
    </location>
</feature>
<gene>
    <name evidence="8" type="ORF">GCM10023196_023790</name>
</gene>
<evidence type="ECO:0000259" key="7">
    <source>
        <dbReference type="SMART" id="SM01006"/>
    </source>
</evidence>
<name>A0ABP8U6X4_9ACTN</name>
<feature type="compositionally biased region" description="Basic and acidic residues" evidence="6">
    <location>
        <begin position="184"/>
        <end position="220"/>
    </location>
</feature>
<accession>A0ABP8U6X4</accession>
<feature type="region of interest" description="Disordered" evidence="6">
    <location>
        <begin position="184"/>
        <end position="228"/>
    </location>
</feature>
<reference evidence="9" key="1">
    <citation type="journal article" date="2019" name="Int. J. Syst. Evol. Microbiol.">
        <title>The Global Catalogue of Microorganisms (GCM) 10K type strain sequencing project: providing services to taxonomists for standard genome sequencing and annotation.</title>
        <authorList>
            <consortium name="The Broad Institute Genomics Platform"/>
            <consortium name="The Broad Institute Genome Sequencing Center for Infectious Disease"/>
            <person name="Wu L."/>
            <person name="Ma J."/>
        </authorList>
    </citation>
    <scope>NUCLEOTIDE SEQUENCE [LARGE SCALE GENOMIC DNA]</scope>
    <source>
        <strain evidence="9">JCM 17939</strain>
    </source>
</reference>
<dbReference type="Pfam" id="PF04183">
    <property type="entry name" value="IucA_IucC"/>
    <property type="match status" value="1"/>
</dbReference>
<evidence type="ECO:0000256" key="4">
    <source>
        <dbReference type="ARBA" id="ARBA00020586"/>
    </source>
</evidence>
<comment type="function">
    <text evidence="1">Acyltransferase required for the direct transfer of medium- to long-chain fatty acyl moieties from a carrier protein (MbtL) on to the epsilon-amino group of lysine residue in the mycobactin core.</text>
</comment>
<protein>
    <recommendedName>
        <fullName evidence="4">Lysine N-acyltransferase MbtK</fullName>
    </recommendedName>
    <alternativeName>
        <fullName evidence="5">Mycobactin synthase protein K</fullName>
    </alternativeName>
</protein>
<dbReference type="Gene3D" id="3.30.310.280">
    <property type="match status" value="1"/>
</dbReference>
<dbReference type="InterPro" id="IPR022770">
    <property type="entry name" value="IucA/IucC-like_C"/>
</dbReference>
<keyword evidence="9" id="KW-1185">Reference proteome</keyword>
<dbReference type="Proteomes" id="UP001501442">
    <property type="component" value="Unassembled WGS sequence"/>
</dbReference>
<dbReference type="Gene3D" id="1.10.510.40">
    <property type="match status" value="1"/>
</dbReference>